<gene>
    <name evidence="1" type="ORF">PVK37_08455</name>
</gene>
<reference evidence="1 2" key="1">
    <citation type="submission" date="2023-02" db="EMBL/GenBank/DDBJ databases">
        <authorList>
            <person name="Mo P."/>
        </authorList>
    </citation>
    <scope>NUCLEOTIDE SEQUENCE [LARGE SCALE GENOMIC DNA]</scope>
    <source>
        <strain evidence="1 2">HUAS 3</strain>
    </source>
</reference>
<organism evidence="1 2">
    <name type="scientific">Micromonospora cathayae</name>
    <dbReference type="NCBI Taxonomy" id="3028804"/>
    <lineage>
        <taxon>Bacteria</taxon>
        <taxon>Bacillati</taxon>
        <taxon>Actinomycetota</taxon>
        <taxon>Actinomycetes</taxon>
        <taxon>Micromonosporales</taxon>
        <taxon>Micromonosporaceae</taxon>
        <taxon>Micromonospora</taxon>
    </lineage>
</organism>
<sequence length="75" mass="8392">MVLSLDGTWSCSVPSGYVWDWVQNTSACGASPYQYRLRTPVNGLWACTIPFGWTYDSIRSTTLCGSSPYQYRLLG</sequence>
<keyword evidence="2" id="KW-1185">Reference proteome</keyword>
<proteinExistence type="predicted"/>
<accession>A0ABY7ZWY4</accession>
<evidence type="ECO:0000313" key="2">
    <source>
        <dbReference type="Proteomes" id="UP001219605"/>
    </source>
</evidence>
<dbReference type="Proteomes" id="UP001219605">
    <property type="component" value="Chromosome"/>
</dbReference>
<evidence type="ECO:0000313" key="1">
    <source>
        <dbReference type="EMBL" id="WDZ86414.1"/>
    </source>
</evidence>
<dbReference type="EMBL" id="CP118615">
    <property type="protein sequence ID" value="WDZ86414.1"/>
    <property type="molecule type" value="Genomic_DNA"/>
</dbReference>
<name>A0ABY7ZWY4_9ACTN</name>
<protein>
    <submittedName>
        <fullName evidence="1">Uncharacterized protein</fullName>
    </submittedName>
</protein>
<dbReference type="RefSeq" id="WP_275033232.1">
    <property type="nucleotide sequence ID" value="NZ_CP118615.1"/>
</dbReference>